<evidence type="ECO:0000256" key="1">
    <source>
        <dbReference type="ARBA" id="ARBA00008857"/>
    </source>
</evidence>
<protein>
    <submittedName>
        <fullName evidence="8">Integrase</fullName>
    </submittedName>
</protein>
<dbReference type="Pfam" id="PF13495">
    <property type="entry name" value="Phage_int_SAM_4"/>
    <property type="match status" value="1"/>
</dbReference>
<dbReference type="GO" id="GO:0003677">
    <property type="term" value="F:DNA binding"/>
    <property type="evidence" value="ECO:0007669"/>
    <property type="project" value="UniProtKB-UniRule"/>
</dbReference>
<dbReference type="InterPro" id="IPR002104">
    <property type="entry name" value="Integrase_catalytic"/>
</dbReference>
<reference evidence="8 9" key="1">
    <citation type="submission" date="2019-05" db="EMBL/GenBank/DDBJ databases">
        <title>Tamlana fucoidanivorans sp. nov., isolated from the surface of algae collected from Fujian province in China.</title>
        <authorList>
            <person name="Li J."/>
        </authorList>
    </citation>
    <scope>NUCLEOTIDE SEQUENCE [LARGE SCALE GENOMIC DNA]</scope>
    <source>
        <strain evidence="8 9">CW2-9</strain>
    </source>
</reference>
<dbReference type="InterPro" id="IPR044068">
    <property type="entry name" value="CB"/>
</dbReference>
<comment type="similarity">
    <text evidence="1">Belongs to the 'phage' integrase family.</text>
</comment>
<dbReference type="OrthoDB" id="9801717at2"/>
<dbReference type="RefSeq" id="WP_139698485.1">
    <property type="nucleotide sequence ID" value="NZ_CP074074.1"/>
</dbReference>
<dbReference type="InterPro" id="IPR050090">
    <property type="entry name" value="Tyrosine_recombinase_XerCD"/>
</dbReference>
<gene>
    <name evidence="8" type="ORF">FGF67_14525</name>
</gene>
<dbReference type="InterPro" id="IPR004107">
    <property type="entry name" value="Integrase_SAM-like_N"/>
</dbReference>
<sequence>MKPLPQIRLKRVAHQNKDILILEFRYNDMLIQKVKDTGKARWSATKKAWYLVFSESHINLIKRIFQNEVTFIEDASLLSVPRGLKPKYTKVGRVISEENKTMIRNFVSYLRGKRYSKSTVKTYFTFVADFFQYANHIPITDLTNRDVELFLENVFVPRQYSISSQRQFISAMKLFLKFNTSTQIDELHLIRPTRSKLLPTVLSIEEVVEMLRCTKNLKHRAILALIYSAGLRISELLNLQLAHIDIDRRQIYVKNSKGRKDRTIILAESFLPVFKNYFHTYKPEFYFAEGQPRQRYSAESVRAFLRRSCRLARISKRVTPHTLRHSYATHLLENGIDLRYIQELLGHAKPETTMIYTHVSRKDLLNIQSPLDIAVKKIVAIQEQDTPRLSKNL</sequence>
<dbReference type="PANTHER" id="PTHR30349">
    <property type="entry name" value="PHAGE INTEGRASE-RELATED"/>
    <property type="match status" value="1"/>
</dbReference>
<evidence type="ECO:0000259" key="6">
    <source>
        <dbReference type="PROSITE" id="PS51898"/>
    </source>
</evidence>
<dbReference type="Proteomes" id="UP000308713">
    <property type="component" value="Unassembled WGS sequence"/>
</dbReference>
<keyword evidence="9" id="KW-1185">Reference proteome</keyword>
<feature type="domain" description="Core-binding (CB)" evidence="7">
    <location>
        <begin position="97"/>
        <end position="180"/>
    </location>
</feature>
<dbReference type="InterPro" id="IPR010998">
    <property type="entry name" value="Integrase_recombinase_N"/>
</dbReference>
<dbReference type="GO" id="GO:0006310">
    <property type="term" value="P:DNA recombination"/>
    <property type="evidence" value="ECO:0007669"/>
    <property type="project" value="UniProtKB-KW"/>
</dbReference>
<dbReference type="AlphaFoldDB" id="A0A5C4SFZ0"/>
<name>A0A5C4SFZ0_9FLAO</name>
<dbReference type="GO" id="GO:0015074">
    <property type="term" value="P:DNA integration"/>
    <property type="evidence" value="ECO:0007669"/>
    <property type="project" value="UniProtKB-KW"/>
</dbReference>
<proteinExistence type="inferred from homology"/>
<accession>A0A5C4SFZ0</accession>
<comment type="caution">
    <text evidence="8">The sequence shown here is derived from an EMBL/GenBank/DDBJ whole genome shotgun (WGS) entry which is preliminary data.</text>
</comment>
<dbReference type="SUPFAM" id="SSF56349">
    <property type="entry name" value="DNA breaking-rejoining enzymes"/>
    <property type="match status" value="1"/>
</dbReference>
<evidence type="ECO:0000256" key="4">
    <source>
        <dbReference type="ARBA" id="ARBA00023172"/>
    </source>
</evidence>
<dbReference type="InterPro" id="IPR011010">
    <property type="entry name" value="DNA_brk_join_enz"/>
</dbReference>
<evidence type="ECO:0000256" key="2">
    <source>
        <dbReference type="ARBA" id="ARBA00022908"/>
    </source>
</evidence>
<evidence type="ECO:0000259" key="7">
    <source>
        <dbReference type="PROSITE" id="PS51900"/>
    </source>
</evidence>
<evidence type="ECO:0000313" key="8">
    <source>
        <dbReference type="EMBL" id="TNJ42477.1"/>
    </source>
</evidence>
<organism evidence="8 9">
    <name type="scientific">Allotamlana fucoidanivorans</name>
    <dbReference type="NCBI Taxonomy" id="2583814"/>
    <lineage>
        <taxon>Bacteria</taxon>
        <taxon>Pseudomonadati</taxon>
        <taxon>Bacteroidota</taxon>
        <taxon>Flavobacteriia</taxon>
        <taxon>Flavobacteriales</taxon>
        <taxon>Flavobacteriaceae</taxon>
        <taxon>Allotamlana</taxon>
    </lineage>
</organism>
<dbReference type="PROSITE" id="PS51898">
    <property type="entry name" value="TYR_RECOMBINASE"/>
    <property type="match status" value="1"/>
</dbReference>
<dbReference type="InterPro" id="IPR013762">
    <property type="entry name" value="Integrase-like_cat_sf"/>
</dbReference>
<feature type="domain" description="Tyr recombinase" evidence="6">
    <location>
        <begin position="197"/>
        <end position="369"/>
    </location>
</feature>
<dbReference type="Pfam" id="PF00589">
    <property type="entry name" value="Phage_integrase"/>
    <property type="match status" value="1"/>
</dbReference>
<dbReference type="Gene3D" id="1.10.443.10">
    <property type="entry name" value="Intergrase catalytic core"/>
    <property type="match status" value="1"/>
</dbReference>
<dbReference type="EMBL" id="VDCS01000014">
    <property type="protein sequence ID" value="TNJ42477.1"/>
    <property type="molecule type" value="Genomic_DNA"/>
</dbReference>
<keyword evidence="2" id="KW-0229">DNA integration</keyword>
<evidence type="ECO:0000256" key="3">
    <source>
        <dbReference type="ARBA" id="ARBA00023125"/>
    </source>
</evidence>
<dbReference type="PROSITE" id="PS51900">
    <property type="entry name" value="CB"/>
    <property type="match status" value="1"/>
</dbReference>
<evidence type="ECO:0000313" key="9">
    <source>
        <dbReference type="Proteomes" id="UP000308713"/>
    </source>
</evidence>
<keyword evidence="4" id="KW-0233">DNA recombination</keyword>
<evidence type="ECO:0000256" key="5">
    <source>
        <dbReference type="PROSITE-ProRule" id="PRU01248"/>
    </source>
</evidence>
<keyword evidence="3 5" id="KW-0238">DNA-binding</keyword>
<dbReference type="Gene3D" id="1.10.150.130">
    <property type="match status" value="1"/>
</dbReference>
<dbReference type="PANTHER" id="PTHR30349:SF41">
    <property type="entry name" value="INTEGRASE_RECOMBINASE PROTEIN MJ0367-RELATED"/>
    <property type="match status" value="1"/>
</dbReference>